<protein>
    <submittedName>
        <fullName evidence="1">Uncharacterized protein</fullName>
    </submittedName>
</protein>
<dbReference type="AlphaFoldDB" id="A0A0F9UZZ0"/>
<gene>
    <name evidence="1" type="ORF">LCGC14_0467660</name>
</gene>
<name>A0A0F9UZZ0_9ZZZZ</name>
<proteinExistence type="predicted"/>
<sequence length="703" mass="78938">MPSLSIGNNRVKLTLDGRTGFIRDIFSKETGIHHKCCADDGIWPFGMRLGDRYSPDILRVEINGSDKCSSQRMTHKTITRKGAKTLRMRYKNMLATGGTPSGIDLTVEITLKRGADYFLITADVTNGSEYGITNLYSGWGGLVAAESAKDEHLAVPDWSLGTIWDNPRKDFQQRETFGYPIFGSQGCMVSGWMDLYGPEGGIGIGYLNKQGLTMFFNIHSEPAIPNRLAPPKSEGLAFNWQLFNLIHGKANETLATVGGTYPLEPGQRFKTDPWILAPHAGDWHRMADIYRSEYEQHFKGDYLTWEDTHETAKKIDLTAYYSMTIDKDGTKKFKDIPPAFDAIIKRSGVEPGNLLTGVLALWHSPLNWPDHFPRGMTGPKAEAAIAAYEAMAGQLRAMGVEAITLFTHLFYNHRDANDYTPAAETGHDHENVIWYEIGNNACMDTDEWQSLWADHYIPGYASVDCDGVMLDQGPTQYLVCTRGEHRHGNDGPAMLGSHTAATLEIVHAFRKGYPKKRPVLLWTECASDLPTRWCDIWSGWDGEPETGRRAMEIVRYTFPYRPMSYTAFKEKWTVEDVMTCTVNSLLVGGYYGFDAAVRWPRALDEPIRQYVRIRQELRQQNAPGFPQGFKDTIGLTVSTPNLVAKVYANESGATIIYYAKKNIRNAKVALDLAALGLAKKNKRSKRTFRVSLKTNEAGYKIIR</sequence>
<organism evidence="1">
    <name type="scientific">marine sediment metagenome</name>
    <dbReference type="NCBI Taxonomy" id="412755"/>
    <lineage>
        <taxon>unclassified sequences</taxon>
        <taxon>metagenomes</taxon>
        <taxon>ecological metagenomes</taxon>
    </lineage>
</organism>
<evidence type="ECO:0000313" key="1">
    <source>
        <dbReference type="EMBL" id="KKN66826.1"/>
    </source>
</evidence>
<accession>A0A0F9UZZ0</accession>
<dbReference type="EMBL" id="LAZR01000489">
    <property type="protein sequence ID" value="KKN66826.1"/>
    <property type="molecule type" value="Genomic_DNA"/>
</dbReference>
<reference evidence="1" key="1">
    <citation type="journal article" date="2015" name="Nature">
        <title>Complex archaea that bridge the gap between prokaryotes and eukaryotes.</title>
        <authorList>
            <person name="Spang A."/>
            <person name="Saw J.H."/>
            <person name="Jorgensen S.L."/>
            <person name="Zaremba-Niedzwiedzka K."/>
            <person name="Martijn J."/>
            <person name="Lind A.E."/>
            <person name="van Eijk R."/>
            <person name="Schleper C."/>
            <person name="Guy L."/>
            <person name="Ettema T.J."/>
        </authorList>
    </citation>
    <scope>NUCLEOTIDE SEQUENCE</scope>
</reference>
<comment type="caution">
    <text evidence="1">The sequence shown here is derived from an EMBL/GenBank/DDBJ whole genome shotgun (WGS) entry which is preliminary data.</text>
</comment>